<evidence type="ECO:0000313" key="8">
    <source>
        <dbReference type="Proteomes" id="UP000595897"/>
    </source>
</evidence>
<dbReference type="AlphaFoldDB" id="A0A7R7EK45"/>
<dbReference type="Pfam" id="PF04542">
    <property type="entry name" value="Sigma70_r2"/>
    <property type="match status" value="1"/>
</dbReference>
<keyword evidence="3" id="KW-0238">DNA-binding</keyword>
<feature type="compositionally biased region" description="Basic and acidic residues" evidence="5">
    <location>
        <begin position="123"/>
        <end position="134"/>
    </location>
</feature>
<dbReference type="InterPro" id="IPR000943">
    <property type="entry name" value="RNA_pol_sigma70"/>
</dbReference>
<evidence type="ECO:0000313" key="7">
    <source>
        <dbReference type="EMBL" id="BCN30595.1"/>
    </source>
</evidence>
<dbReference type="GO" id="GO:0016987">
    <property type="term" value="F:sigma factor activity"/>
    <property type="evidence" value="ECO:0007669"/>
    <property type="project" value="UniProtKB-KW"/>
</dbReference>
<dbReference type="InterPro" id="IPR007624">
    <property type="entry name" value="RNA_pol_sigma70_r3"/>
</dbReference>
<evidence type="ECO:0000259" key="6">
    <source>
        <dbReference type="PROSITE" id="PS00715"/>
    </source>
</evidence>
<dbReference type="InterPro" id="IPR014284">
    <property type="entry name" value="RNA_pol_sigma-70_dom"/>
</dbReference>
<protein>
    <recommendedName>
        <fullName evidence="6">RNA polymerase sigma-70 domain-containing protein</fullName>
    </recommendedName>
</protein>
<dbReference type="PANTHER" id="PTHR30603">
    <property type="entry name" value="RNA POLYMERASE SIGMA FACTOR RPO"/>
    <property type="match status" value="1"/>
</dbReference>
<dbReference type="Gene3D" id="1.20.120.1810">
    <property type="match status" value="1"/>
</dbReference>
<dbReference type="InterPro" id="IPR036388">
    <property type="entry name" value="WH-like_DNA-bd_sf"/>
</dbReference>
<dbReference type="Pfam" id="PF04539">
    <property type="entry name" value="Sigma70_r3"/>
    <property type="match status" value="1"/>
</dbReference>
<dbReference type="SUPFAM" id="SSF88946">
    <property type="entry name" value="Sigma2 domain of RNA polymerase sigma factors"/>
    <property type="match status" value="1"/>
</dbReference>
<name>A0A7R7EK45_9FIRM</name>
<dbReference type="GO" id="GO:0003677">
    <property type="term" value="F:DNA binding"/>
    <property type="evidence" value="ECO:0007669"/>
    <property type="project" value="UniProtKB-KW"/>
</dbReference>
<proteinExistence type="predicted"/>
<feature type="compositionally biased region" description="Basic and acidic residues" evidence="5">
    <location>
        <begin position="92"/>
        <end position="103"/>
    </location>
</feature>
<dbReference type="InterPro" id="IPR007627">
    <property type="entry name" value="RNA_pol_sigma70_r2"/>
</dbReference>
<sequence length="315" mass="36556">MEDKNKLLEMLNDIIEVAKTKSNELTMDEIKSFLNGLSLDEKQINLVYDYLIANKVKIKGYINPTNEFLGSVHKTEENQDIYDVDNAQDNWNDSKDIKNKESNEASQDTNNSDIEDLSNEYTNDSKSDDKLRKEEEEEKEFLDMYLADIEAIPDITNDEIEKLVLSFLNNDEIAKSKLVESFLRTVVTIAKEYRNHGITVADLIQEGNIGLMQSLDSYKKEVNHSNFKEFITNGIRDNIKEAIWEQNNSKSFAKRMAERLTNLNHNIKELKEDLGKKPTIKEIADYMEIDIEEVKDMIRMSKEDDLEIDYNGKEL</sequence>
<keyword evidence="4" id="KW-0804">Transcription</keyword>
<dbReference type="InterPro" id="IPR013324">
    <property type="entry name" value="RNA_pol_sigma_r3/r4-like"/>
</dbReference>
<dbReference type="Gene3D" id="1.10.10.10">
    <property type="entry name" value="Winged helix-like DNA-binding domain superfamily/Winged helix DNA-binding domain"/>
    <property type="match status" value="1"/>
</dbReference>
<evidence type="ECO:0000256" key="4">
    <source>
        <dbReference type="ARBA" id="ARBA00023163"/>
    </source>
</evidence>
<evidence type="ECO:0000256" key="5">
    <source>
        <dbReference type="SAM" id="MobiDB-lite"/>
    </source>
</evidence>
<dbReference type="PANTHER" id="PTHR30603:SF47">
    <property type="entry name" value="RNA POLYMERASE SIGMA FACTOR SIGD, CHLOROPLASTIC"/>
    <property type="match status" value="1"/>
</dbReference>
<evidence type="ECO:0000256" key="3">
    <source>
        <dbReference type="ARBA" id="ARBA00023125"/>
    </source>
</evidence>
<keyword evidence="2" id="KW-0731">Sigma factor</keyword>
<keyword evidence="8" id="KW-1185">Reference proteome</keyword>
<dbReference type="NCBIfam" id="TIGR02937">
    <property type="entry name" value="sigma70-ECF"/>
    <property type="match status" value="1"/>
</dbReference>
<dbReference type="Proteomes" id="UP000595897">
    <property type="component" value="Chromosome"/>
</dbReference>
<dbReference type="PROSITE" id="PS00715">
    <property type="entry name" value="SIGMA70_1"/>
    <property type="match status" value="1"/>
</dbReference>
<keyword evidence="1" id="KW-0805">Transcription regulation</keyword>
<accession>A0A7R7EK45</accession>
<feature type="domain" description="RNA polymerase sigma-70" evidence="6">
    <location>
        <begin position="202"/>
        <end position="215"/>
    </location>
</feature>
<dbReference type="EMBL" id="AP024169">
    <property type="protein sequence ID" value="BCN30595.1"/>
    <property type="molecule type" value="Genomic_DNA"/>
</dbReference>
<dbReference type="KEGG" id="ahb:bsdtb5_18900"/>
<dbReference type="RefSeq" id="WP_271715803.1">
    <property type="nucleotide sequence ID" value="NZ_AP024169.1"/>
</dbReference>
<reference evidence="7 8" key="1">
    <citation type="submission" date="2020-11" db="EMBL/GenBank/DDBJ databases">
        <title>Draft genome sequencing of a Lachnospiraceae strain isolated from anoxic soil subjected to BSD treatment.</title>
        <authorList>
            <person name="Uek A."/>
            <person name="Tonouchi A."/>
        </authorList>
    </citation>
    <scope>NUCLEOTIDE SEQUENCE [LARGE SCALE GENOMIC DNA]</scope>
    <source>
        <strain evidence="7 8">TB5</strain>
    </source>
</reference>
<dbReference type="InterPro" id="IPR013325">
    <property type="entry name" value="RNA_pol_sigma_r2"/>
</dbReference>
<dbReference type="SUPFAM" id="SSF88659">
    <property type="entry name" value="Sigma3 and sigma4 domains of RNA polymerase sigma factors"/>
    <property type="match status" value="1"/>
</dbReference>
<organism evidence="7 8">
    <name type="scientific">Anaeromicropila herbilytica</name>
    <dbReference type="NCBI Taxonomy" id="2785025"/>
    <lineage>
        <taxon>Bacteria</taxon>
        <taxon>Bacillati</taxon>
        <taxon>Bacillota</taxon>
        <taxon>Clostridia</taxon>
        <taxon>Lachnospirales</taxon>
        <taxon>Lachnospiraceae</taxon>
        <taxon>Anaeromicropila</taxon>
    </lineage>
</organism>
<gene>
    <name evidence="7" type="ORF">bsdtb5_18900</name>
</gene>
<dbReference type="InterPro" id="IPR050239">
    <property type="entry name" value="Sigma-70_RNA_pol_init_factors"/>
</dbReference>
<evidence type="ECO:0000256" key="1">
    <source>
        <dbReference type="ARBA" id="ARBA00023015"/>
    </source>
</evidence>
<dbReference type="GO" id="GO:0006352">
    <property type="term" value="P:DNA-templated transcription initiation"/>
    <property type="evidence" value="ECO:0007669"/>
    <property type="project" value="InterPro"/>
</dbReference>
<feature type="region of interest" description="Disordered" evidence="5">
    <location>
        <begin position="86"/>
        <end position="134"/>
    </location>
</feature>
<evidence type="ECO:0000256" key="2">
    <source>
        <dbReference type="ARBA" id="ARBA00023082"/>
    </source>
</evidence>